<proteinExistence type="predicted"/>
<dbReference type="EMBL" id="JAANER010000001">
    <property type="protein sequence ID" value="KAG9196492.1"/>
    <property type="molecule type" value="Genomic_DNA"/>
</dbReference>
<accession>A0AAD4NVQ6</accession>
<feature type="region of interest" description="Disordered" evidence="1">
    <location>
        <begin position="128"/>
        <end position="150"/>
    </location>
</feature>
<feature type="region of interest" description="Disordered" evidence="1">
    <location>
        <begin position="208"/>
        <end position="242"/>
    </location>
</feature>
<organism evidence="2 3">
    <name type="scientific">Alternaria panax</name>
    <dbReference type="NCBI Taxonomy" id="48097"/>
    <lineage>
        <taxon>Eukaryota</taxon>
        <taxon>Fungi</taxon>
        <taxon>Dikarya</taxon>
        <taxon>Ascomycota</taxon>
        <taxon>Pezizomycotina</taxon>
        <taxon>Dothideomycetes</taxon>
        <taxon>Pleosporomycetidae</taxon>
        <taxon>Pleosporales</taxon>
        <taxon>Pleosporineae</taxon>
        <taxon>Pleosporaceae</taxon>
        <taxon>Alternaria</taxon>
        <taxon>Alternaria sect. Panax</taxon>
    </lineage>
</organism>
<protein>
    <submittedName>
        <fullName evidence="2">Uncharacterized protein</fullName>
    </submittedName>
</protein>
<comment type="caution">
    <text evidence="2">The sequence shown here is derived from an EMBL/GenBank/DDBJ whole genome shotgun (WGS) entry which is preliminary data.</text>
</comment>
<sequence length="549" mass="59134">MAIARVKSRVQFQGRVKQNGKNKKYVPDWSTAKQKNSDTDDPTEAPKGRNCCFKRYHHQINPLTGSVYTFSVGSDHPGYDDDNNNPVDGDATSFPKEHVLTTDDQKSDGAFKSGFRTALILYRAPLVPENPDAAGSNKNEHDRESSCAFQSISAEPKNSCIASVSVSLDAPDNIEDEDDEPPNSVLMQAPLWEWPAEWFPADSFPVAPETTTEPCPEAKDATSDPPPATADATVHPSRSMGETMVNPCPAAEESTIVSPSAAVDSAAISSLGATETVSDLSSGSADTISDLSLEPADVTVEPTAATVTAIGLYPAAAVNTVNLTPVTTTSTAALTSVVVKSTPAPSLGPWHQCVISLFAGRRSNKSPQSAAEQPVSVISWTRERSNSKPEVTPPTLPPLELPKALAETRYKKNRVESHPDHAVDICRAPYHHFIGRAVMKGDVDNARAVQRGFRVNSYLTPLAQRRTNSDSSLLDRDGDVWAAWNELNITADAMPFTKSHSDTNLQHPQTGVRMARNTTMFGAEQTKGQTGHCFLEDAGHRYPFGGLGL</sequence>
<name>A0AAD4NVQ6_9PLEO</name>
<keyword evidence="3" id="KW-1185">Reference proteome</keyword>
<gene>
    <name evidence="2" type="ORF">G6011_01613</name>
</gene>
<feature type="region of interest" description="Disordered" evidence="1">
    <location>
        <begin position="14"/>
        <end position="46"/>
    </location>
</feature>
<evidence type="ECO:0000256" key="1">
    <source>
        <dbReference type="SAM" id="MobiDB-lite"/>
    </source>
</evidence>
<evidence type="ECO:0000313" key="2">
    <source>
        <dbReference type="EMBL" id="KAG9196492.1"/>
    </source>
</evidence>
<dbReference type="Proteomes" id="UP001199106">
    <property type="component" value="Unassembled WGS sequence"/>
</dbReference>
<feature type="region of interest" description="Disordered" evidence="1">
    <location>
        <begin position="365"/>
        <end position="399"/>
    </location>
</feature>
<reference evidence="2" key="1">
    <citation type="submission" date="2021-07" db="EMBL/GenBank/DDBJ databases">
        <title>Genome Resource of American Ginseng Black Spot Pathogen Alternaria panax.</title>
        <authorList>
            <person name="Qiu C."/>
            <person name="Wang W."/>
            <person name="Liu Z."/>
        </authorList>
    </citation>
    <scope>NUCLEOTIDE SEQUENCE</scope>
    <source>
        <strain evidence="2">BNCC115425</strain>
    </source>
</reference>
<evidence type="ECO:0000313" key="3">
    <source>
        <dbReference type="Proteomes" id="UP001199106"/>
    </source>
</evidence>
<dbReference type="AlphaFoldDB" id="A0AAD4NVQ6"/>
<feature type="compositionally biased region" description="Polar residues" evidence="1">
    <location>
        <begin position="365"/>
        <end position="379"/>
    </location>
</feature>